<keyword evidence="11" id="KW-0997">Cell inner membrane</keyword>
<keyword evidence="6 11" id="KW-0133">Cell shape</keyword>
<reference evidence="12 13" key="1">
    <citation type="submission" date="2015-06" db="EMBL/GenBank/DDBJ databases">
        <title>Improved classification and identification of acetic acid bacteria using matrix-assisted laser desorption/ionization time-of-flight mass spectrometry; Gluconobacter nephelii and Gluconobacter uchimurae are later heterotypic synonyms of Gluconobacter japonicus and Gluconobacter oxydans, respectively.</title>
        <authorList>
            <person name="Li L."/>
            <person name="Cleenwerck I."/>
            <person name="De Vuyst L."/>
            <person name="Vandamme P."/>
        </authorList>
    </citation>
    <scope>NUCLEOTIDE SEQUENCE [LARGE SCALE GENOMIC DNA]</scope>
    <source>
        <strain evidence="12 13">LMG 1764</strain>
    </source>
</reference>
<dbReference type="GO" id="GO:0005886">
    <property type="term" value="C:plasma membrane"/>
    <property type="evidence" value="ECO:0007669"/>
    <property type="project" value="UniProtKB-SubCell"/>
</dbReference>
<comment type="similarity">
    <text evidence="11">Belongs to the SEDS family. MrdB/RodA subfamily.</text>
</comment>
<evidence type="ECO:0000256" key="5">
    <source>
        <dbReference type="ARBA" id="ARBA00022692"/>
    </source>
</evidence>
<comment type="pathway">
    <text evidence="11">Cell wall biogenesis; peptidoglycan biosynthesis.</text>
</comment>
<dbReference type="NCBIfam" id="NF037961">
    <property type="entry name" value="RodA_shape"/>
    <property type="match status" value="1"/>
</dbReference>
<evidence type="ECO:0000256" key="6">
    <source>
        <dbReference type="ARBA" id="ARBA00022960"/>
    </source>
</evidence>
<evidence type="ECO:0000256" key="2">
    <source>
        <dbReference type="ARBA" id="ARBA00022475"/>
    </source>
</evidence>
<evidence type="ECO:0000256" key="10">
    <source>
        <dbReference type="ARBA" id="ARBA00023316"/>
    </source>
</evidence>
<dbReference type="Pfam" id="PF01098">
    <property type="entry name" value="FTSW_RODA_SPOVE"/>
    <property type="match status" value="1"/>
</dbReference>
<dbReference type="UniPathway" id="UPA00219"/>
<organism evidence="12 13">
    <name type="scientific">Gluconobacter potus</name>
    <dbReference type="NCBI Taxonomy" id="2724927"/>
    <lineage>
        <taxon>Bacteria</taxon>
        <taxon>Pseudomonadati</taxon>
        <taxon>Pseudomonadota</taxon>
        <taxon>Alphaproteobacteria</taxon>
        <taxon>Acetobacterales</taxon>
        <taxon>Acetobacteraceae</taxon>
        <taxon>Gluconobacter</taxon>
    </lineage>
</organism>
<keyword evidence="2 11" id="KW-1003">Cell membrane</keyword>
<feature type="transmembrane region" description="Helical" evidence="11">
    <location>
        <begin position="158"/>
        <end position="175"/>
    </location>
</feature>
<feature type="transmembrane region" description="Helical" evidence="11">
    <location>
        <begin position="36"/>
        <end position="57"/>
    </location>
</feature>
<dbReference type="PANTHER" id="PTHR30474">
    <property type="entry name" value="CELL CYCLE PROTEIN"/>
    <property type="match status" value="1"/>
</dbReference>
<feature type="transmembrane region" description="Helical" evidence="11">
    <location>
        <begin position="328"/>
        <end position="352"/>
    </location>
</feature>
<keyword evidence="5 11" id="KW-0812">Transmembrane</keyword>
<keyword evidence="9 11" id="KW-0472">Membrane</keyword>
<dbReference type="EMBL" id="LHZB01000112">
    <property type="protein sequence ID" value="KXV01047.1"/>
    <property type="molecule type" value="Genomic_DNA"/>
</dbReference>
<dbReference type="GO" id="GO:0032153">
    <property type="term" value="C:cell division site"/>
    <property type="evidence" value="ECO:0007669"/>
    <property type="project" value="TreeGrafter"/>
</dbReference>
<sequence length="396" mass="43381">MRRNGMNTFGFLKSDRRLLRAEPDFRPMARLLQVNWLYVLLVCVLAGVGYIALYSAGGGSAKPFAGPQMVRFGFGLVMMIAVSLVSPRILRMASLPIYLLSVTLLALVLRMGHVGKGAERWINLAGMQFQPSEFAKIGLVLMLATWFHRIGNERMGNPLRLIPPALLTLLPVLLVLKEPNLGTATIIGVIGATMFFAAGMRLWQIVLLVAPLPFMGKFIYSHLHDYQKARIDTFLHPEHDPLGAGYNIIQSKIALGSGGMWGEGYLHGSQGQLNFLPEKQTDFIFTMIGEEWGFVGGVAVITLLGTLVMGGMLIAIRSRNQFGRLLGLGIAMDFFLYCAVNLSMVMGAIPVGGVPLPLISYGGSAMLTMMFGFGLLMSAWVHRNERDPGTEDDDDD</sequence>
<evidence type="ECO:0000256" key="7">
    <source>
        <dbReference type="ARBA" id="ARBA00022984"/>
    </source>
</evidence>
<dbReference type="PATRIC" id="fig|442.7.peg.1851"/>
<feature type="transmembrane region" description="Helical" evidence="11">
    <location>
        <begin position="97"/>
        <end position="114"/>
    </location>
</feature>
<proteinExistence type="inferred from homology"/>
<comment type="catalytic activity">
    <reaction evidence="11">
        <text>[GlcNAc-(1-&gt;4)-Mur2Ac(oyl-L-Ala-gamma-D-Glu-L-Lys-D-Ala-D-Ala)](n)-di-trans,octa-cis-undecaprenyl diphosphate + beta-D-GlcNAc-(1-&gt;4)-Mur2Ac(oyl-L-Ala-gamma-D-Glu-L-Lys-D-Ala-D-Ala)-di-trans,octa-cis-undecaprenyl diphosphate = [GlcNAc-(1-&gt;4)-Mur2Ac(oyl-L-Ala-gamma-D-Glu-L-Lys-D-Ala-D-Ala)](n+1)-di-trans,octa-cis-undecaprenyl diphosphate + di-trans,octa-cis-undecaprenyl diphosphate + H(+)</text>
        <dbReference type="Rhea" id="RHEA:23708"/>
        <dbReference type="Rhea" id="RHEA-COMP:9602"/>
        <dbReference type="Rhea" id="RHEA-COMP:9603"/>
        <dbReference type="ChEBI" id="CHEBI:15378"/>
        <dbReference type="ChEBI" id="CHEBI:58405"/>
        <dbReference type="ChEBI" id="CHEBI:60033"/>
        <dbReference type="ChEBI" id="CHEBI:78435"/>
        <dbReference type="EC" id="2.4.99.28"/>
    </reaction>
</comment>
<comment type="subcellular location">
    <subcellularLocation>
        <location evidence="11">Cell inner membrane</location>
        <topology evidence="11">Multi-pass membrane protein</topology>
    </subcellularLocation>
    <subcellularLocation>
        <location evidence="1">Membrane</location>
        <topology evidence="1">Multi-pass membrane protein</topology>
    </subcellularLocation>
</comment>
<protein>
    <recommendedName>
        <fullName evidence="11">Peptidoglycan glycosyltransferase MrdB</fullName>
        <shortName evidence="11">PGT</shortName>
        <ecNumber evidence="11">2.4.99.28</ecNumber>
    </recommendedName>
    <alternativeName>
        <fullName evidence="11">Cell elongation protein RodA</fullName>
    </alternativeName>
    <alternativeName>
        <fullName evidence="11">Cell wall polymerase</fullName>
    </alternativeName>
    <alternativeName>
        <fullName evidence="11">Peptidoglycan polymerase</fullName>
        <shortName evidence="11">PG polymerase</shortName>
    </alternativeName>
</protein>
<dbReference type="InterPro" id="IPR011923">
    <property type="entry name" value="RodA/MrdB"/>
</dbReference>
<comment type="function">
    <text evidence="11">Peptidoglycan polymerase that is essential for cell wall elongation.</text>
</comment>
<keyword evidence="8 11" id="KW-1133">Transmembrane helix</keyword>
<dbReference type="HAMAP" id="MF_02079">
    <property type="entry name" value="PGT_RodA"/>
    <property type="match status" value="1"/>
</dbReference>
<dbReference type="GO" id="GO:0008955">
    <property type="term" value="F:peptidoglycan glycosyltransferase activity"/>
    <property type="evidence" value="ECO:0007669"/>
    <property type="project" value="UniProtKB-UniRule"/>
</dbReference>
<dbReference type="EC" id="2.4.99.28" evidence="11"/>
<dbReference type="GO" id="GO:0009252">
    <property type="term" value="P:peptidoglycan biosynthetic process"/>
    <property type="evidence" value="ECO:0007669"/>
    <property type="project" value="UniProtKB-UniRule"/>
</dbReference>
<accession>A0A149QV70</accession>
<evidence type="ECO:0000256" key="1">
    <source>
        <dbReference type="ARBA" id="ARBA00004141"/>
    </source>
</evidence>
<evidence type="ECO:0000256" key="4">
    <source>
        <dbReference type="ARBA" id="ARBA00022679"/>
    </source>
</evidence>
<dbReference type="GO" id="GO:0015648">
    <property type="term" value="F:lipid-linked peptidoglycan transporter activity"/>
    <property type="evidence" value="ECO:0007669"/>
    <property type="project" value="TreeGrafter"/>
</dbReference>
<feature type="transmembrane region" description="Helical" evidence="11">
    <location>
        <begin position="181"/>
        <end position="198"/>
    </location>
</feature>
<evidence type="ECO:0000256" key="9">
    <source>
        <dbReference type="ARBA" id="ARBA00023136"/>
    </source>
</evidence>
<evidence type="ECO:0000313" key="13">
    <source>
        <dbReference type="Proteomes" id="UP000075573"/>
    </source>
</evidence>
<dbReference type="PROSITE" id="PS00428">
    <property type="entry name" value="FTSW_RODA_SPOVE"/>
    <property type="match status" value="1"/>
</dbReference>
<keyword evidence="10 11" id="KW-0961">Cell wall biogenesis/degradation</keyword>
<evidence type="ECO:0000256" key="11">
    <source>
        <dbReference type="HAMAP-Rule" id="MF_02079"/>
    </source>
</evidence>
<keyword evidence="3 11" id="KW-0328">Glycosyltransferase</keyword>
<feature type="transmembrane region" description="Helical" evidence="11">
    <location>
        <begin position="358"/>
        <end position="381"/>
    </location>
</feature>
<name>A0A149QV70_9PROT</name>
<dbReference type="InterPro" id="IPR018365">
    <property type="entry name" value="Cell_cycle_FtsW-rel_CS"/>
</dbReference>
<comment type="caution">
    <text evidence="12">The sequence shown here is derived from an EMBL/GenBank/DDBJ whole genome shotgun (WGS) entry which is preliminary data.</text>
</comment>
<evidence type="ECO:0000313" key="12">
    <source>
        <dbReference type="EMBL" id="KXV01047.1"/>
    </source>
</evidence>
<keyword evidence="7 11" id="KW-0573">Peptidoglycan synthesis</keyword>
<dbReference type="PANTHER" id="PTHR30474:SF1">
    <property type="entry name" value="PEPTIDOGLYCAN GLYCOSYLTRANSFERASE MRDB"/>
    <property type="match status" value="1"/>
</dbReference>
<feature type="transmembrane region" description="Helical" evidence="11">
    <location>
        <begin position="292"/>
        <end position="316"/>
    </location>
</feature>
<evidence type="ECO:0000256" key="3">
    <source>
        <dbReference type="ARBA" id="ARBA00022676"/>
    </source>
</evidence>
<dbReference type="AlphaFoldDB" id="A0A149QV70"/>
<keyword evidence="4 11" id="KW-0808">Transferase</keyword>
<dbReference type="Proteomes" id="UP000075573">
    <property type="component" value="Unassembled WGS sequence"/>
</dbReference>
<dbReference type="GO" id="GO:0051301">
    <property type="term" value="P:cell division"/>
    <property type="evidence" value="ECO:0007669"/>
    <property type="project" value="InterPro"/>
</dbReference>
<gene>
    <name evidence="11" type="primary">mrdB</name>
    <name evidence="11" type="synonym">rodA</name>
    <name evidence="12" type="ORF">AD929_07635</name>
</gene>
<dbReference type="InterPro" id="IPR001182">
    <property type="entry name" value="FtsW/RodA"/>
</dbReference>
<evidence type="ECO:0000256" key="8">
    <source>
        <dbReference type="ARBA" id="ARBA00022989"/>
    </source>
</evidence>
<dbReference type="NCBIfam" id="TIGR02210">
    <property type="entry name" value="rodA_shape"/>
    <property type="match status" value="1"/>
</dbReference>
<dbReference type="GO" id="GO:0071555">
    <property type="term" value="P:cell wall organization"/>
    <property type="evidence" value="ECO:0007669"/>
    <property type="project" value="UniProtKB-KW"/>
</dbReference>
<feature type="transmembrane region" description="Helical" evidence="11">
    <location>
        <begin position="69"/>
        <end position="90"/>
    </location>
</feature>
<dbReference type="GO" id="GO:0008360">
    <property type="term" value="P:regulation of cell shape"/>
    <property type="evidence" value="ECO:0007669"/>
    <property type="project" value="UniProtKB-KW"/>
</dbReference>